<evidence type="ECO:0000256" key="2">
    <source>
        <dbReference type="SAM" id="MobiDB-lite"/>
    </source>
</evidence>
<organism evidence="5 6">
    <name type="scientific">Mycolicibacterium agri</name>
    <name type="common">Mycobacterium agri</name>
    <dbReference type="NCBI Taxonomy" id="36811"/>
    <lineage>
        <taxon>Bacteria</taxon>
        <taxon>Bacillati</taxon>
        <taxon>Actinomycetota</taxon>
        <taxon>Actinomycetes</taxon>
        <taxon>Mycobacteriales</taxon>
        <taxon>Mycobacteriaceae</taxon>
        <taxon>Mycolicibacterium</taxon>
    </lineage>
</organism>
<dbReference type="PANTHER" id="PTHR35848:SF6">
    <property type="entry name" value="CUPIN TYPE-2 DOMAIN-CONTAINING PROTEIN"/>
    <property type="match status" value="1"/>
</dbReference>
<dbReference type="AlphaFoldDB" id="A0A2A7N7Z2"/>
<reference evidence="4 7" key="2">
    <citation type="journal article" date="2019" name="Emerg. Microbes Infect.">
        <title>Comprehensive subspecies identification of 175 nontuberculous mycobacteria species based on 7547 genomic profiles.</title>
        <authorList>
            <person name="Matsumoto Y."/>
            <person name="Kinjo T."/>
            <person name="Motooka D."/>
            <person name="Nabeya D."/>
            <person name="Jung N."/>
            <person name="Uechi K."/>
            <person name="Horii T."/>
            <person name="Iida T."/>
            <person name="Fujita J."/>
            <person name="Nakamura S."/>
        </authorList>
    </citation>
    <scope>NUCLEOTIDE SEQUENCE [LARGE SCALE GENOMIC DNA]</scope>
    <source>
        <strain evidence="4 7">JCM 6377</strain>
    </source>
</reference>
<dbReference type="Proteomes" id="UP000220914">
    <property type="component" value="Unassembled WGS sequence"/>
</dbReference>
<dbReference type="InterPro" id="IPR014710">
    <property type="entry name" value="RmlC-like_jellyroll"/>
</dbReference>
<accession>A0A2A7N7Z2</accession>
<dbReference type="Pfam" id="PF07883">
    <property type="entry name" value="Cupin_2"/>
    <property type="match status" value="1"/>
</dbReference>
<name>A0A2A7N7Z2_MYCAG</name>
<dbReference type="Gene3D" id="2.60.120.10">
    <property type="entry name" value="Jelly Rolls"/>
    <property type="match status" value="1"/>
</dbReference>
<feature type="region of interest" description="Disordered" evidence="2">
    <location>
        <begin position="1"/>
        <end position="53"/>
    </location>
</feature>
<comment type="caution">
    <text evidence="5">The sequence shown here is derived from an EMBL/GenBank/DDBJ whole genome shotgun (WGS) entry which is preliminary data.</text>
</comment>
<evidence type="ECO:0000313" key="7">
    <source>
        <dbReference type="Proteomes" id="UP000465302"/>
    </source>
</evidence>
<gene>
    <name evidence="5" type="ORF">CQY20_08805</name>
    <name evidence="4" type="ORF">MAGR_29260</name>
</gene>
<dbReference type="InterPro" id="IPR051610">
    <property type="entry name" value="GPI/OXD"/>
</dbReference>
<protein>
    <recommendedName>
        <fullName evidence="3">Cupin type-2 domain-containing protein</fullName>
    </recommendedName>
</protein>
<dbReference type="Proteomes" id="UP000465302">
    <property type="component" value="Unassembled WGS sequence"/>
</dbReference>
<dbReference type="OrthoDB" id="285029at2"/>
<dbReference type="InterPro" id="IPR011051">
    <property type="entry name" value="RmlC_Cupin_sf"/>
</dbReference>
<proteinExistence type="predicted"/>
<evidence type="ECO:0000313" key="4">
    <source>
        <dbReference type="EMBL" id="GFG51485.1"/>
    </source>
</evidence>
<dbReference type="GO" id="GO:0046872">
    <property type="term" value="F:metal ion binding"/>
    <property type="evidence" value="ECO:0007669"/>
    <property type="project" value="UniProtKB-KW"/>
</dbReference>
<dbReference type="EMBL" id="PDCP01000012">
    <property type="protein sequence ID" value="PEG39976.1"/>
    <property type="molecule type" value="Genomic_DNA"/>
</dbReference>
<reference evidence="5 6" key="1">
    <citation type="submission" date="2017-10" db="EMBL/GenBank/DDBJ databases">
        <title>The new phylogeny of genus Mycobacterium.</title>
        <authorList>
            <person name="Tortoli E."/>
            <person name="Trovato A."/>
            <person name="Cirillo D.M."/>
        </authorList>
    </citation>
    <scope>NUCLEOTIDE SEQUENCE [LARGE SCALE GENOMIC DNA]</scope>
    <source>
        <strain evidence="5 6">CCUG37673</strain>
    </source>
</reference>
<dbReference type="SUPFAM" id="SSF51182">
    <property type="entry name" value="RmlC-like cupins"/>
    <property type="match status" value="1"/>
</dbReference>
<dbReference type="InterPro" id="IPR013096">
    <property type="entry name" value="Cupin_2"/>
</dbReference>
<keyword evidence="1" id="KW-0479">Metal-binding</keyword>
<evidence type="ECO:0000313" key="6">
    <source>
        <dbReference type="Proteomes" id="UP000220914"/>
    </source>
</evidence>
<dbReference type="RefSeq" id="WP_097939694.1">
    <property type="nucleotide sequence ID" value="NZ_BLKS01000001.1"/>
</dbReference>
<feature type="compositionally biased region" description="Basic and acidic residues" evidence="2">
    <location>
        <begin position="1"/>
        <end position="30"/>
    </location>
</feature>
<keyword evidence="6" id="KW-1185">Reference proteome</keyword>
<feature type="domain" description="Cupin type-2" evidence="3">
    <location>
        <begin position="104"/>
        <end position="168"/>
    </location>
</feature>
<evidence type="ECO:0000256" key="1">
    <source>
        <dbReference type="ARBA" id="ARBA00022723"/>
    </source>
</evidence>
<evidence type="ECO:0000313" key="5">
    <source>
        <dbReference type="EMBL" id="PEG39976.1"/>
    </source>
</evidence>
<dbReference type="EMBL" id="BLKS01000001">
    <property type="protein sequence ID" value="GFG51485.1"/>
    <property type="molecule type" value="Genomic_DNA"/>
</dbReference>
<sequence>MTERQTEATEEVAHDHGHHSDNGHQHDHGGHSHSHGHGHDADGGDPNSPRRRGKLHYHEDEVRPLAAGKLLHKQPHLDLYADSDRRHPARDVDLPLRTIQLHISELKPGQATRLHKHHNEAAIYIMKGKGHSEVQGEVVPWEQGDFMYIPSMQWHTHVNSGDEPVLYLGITNKRMLDWLGLDRKVEAGKHVPMEEVQKEIEAKSYSPYSYYSINPEEGVRFGPEGFITHND</sequence>
<evidence type="ECO:0000259" key="3">
    <source>
        <dbReference type="Pfam" id="PF07883"/>
    </source>
</evidence>
<reference evidence="4" key="3">
    <citation type="submission" date="2020-02" db="EMBL/GenBank/DDBJ databases">
        <authorList>
            <person name="Matsumoto Y."/>
            <person name="Motooka D."/>
            <person name="Nakamura S."/>
        </authorList>
    </citation>
    <scope>NUCLEOTIDE SEQUENCE</scope>
    <source>
        <strain evidence="4">JCM 6377</strain>
    </source>
</reference>
<dbReference type="PANTHER" id="PTHR35848">
    <property type="entry name" value="OXALATE-BINDING PROTEIN"/>
    <property type="match status" value="1"/>
</dbReference>